<dbReference type="InterPro" id="IPR003010">
    <property type="entry name" value="C-N_Hydrolase"/>
</dbReference>
<dbReference type="SUPFAM" id="SSF56317">
    <property type="entry name" value="Carbon-nitrogen hydrolase"/>
    <property type="match status" value="1"/>
</dbReference>
<dbReference type="PANTHER" id="PTHR11750">
    <property type="entry name" value="PROTEIN N-TERMINAL AMIDASE"/>
    <property type="match status" value="1"/>
</dbReference>
<evidence type="ECO:0000259" key="2">
    <source>
        <dbReference type="PROSITE" id="PS50263"/>
    </source>
</evidence>
<dbReference type="GO" id="GO:0030163">
    <property type="term" value="P:protein catabolic process"/>
    <property type="evidence" value="ECO:0007669"/>
    <property type="project" value="TreeGrafter"/>
</dbReference>
<keyword evidence="1" id="KW-0175">Coiled coil</keyword>
<dbReference type="VEuPathDB" id="FungiDB:AAP_03675"/>
<feature type="coiled-coil region" evidence="1">
    <location>
        <begin position="12"/>
        <end position="39"/>
    </location>
</feature>
<gene>
    <name evidence="3" type="ORF">AAP_03675</name>
</gene>
<evidence type="ECO:0000313" key="3">
    <source>
        <dbReference type="EMBL" id="KZZ90580.1"/>
    </source>
</evidence>
<dbReference type="EMBL" id="AZGZ01000016">
    <property type="protein sequence ID" value="KZZ90580.1"/>
    <property type="molecule type" value="Genomic_DNA"/>
</dbReference>
<dbReference type="PANTHER" id="PTHR11750:SF26">
    <property type="entry name" value="PROTEIN N-TERMINAL AMIDASE"/>
    <property type="match status" value="1"/>
</dbReference>
<dbReference type="PROSITE" id="PS50263">
    <property type="entry name" value="CN_HYDROLASE"/>
    <property type="match status" value="1"/>
</dbReference>
<keyword evidence="3" id="KW-0378">Hydrolase</keyword>
<dbReference type="AlphaFoldDB" id="A0A166NKF3"/>
<dbReference type="Pfam" id="PF00795">
    <property type="entry name" value="CN_hydrolase"/>
    <property type="match status" value="1"/>
</dbReference>
<protein>
    <submittedName>
        <fullName evidence="3">Hydrolase, carbon-nitrogen family protein</fullName>
    </submittedName>
</protein>
<evidence type="ECO:0000313" key="4">
    <source>
        <dbReference type="Proteomes" id="UP000242877"/>
    </source>
</evidence>
<dbReference type="OrthoDB" id="201515at2759"/>
<accession>A0A166NKF3</accession>
<dbReference type="GO" id="GO:0008418">
    <property type="term" value="F:protein-N-terminal asparagine amidohydrolase activity"/>
    <property type="evidence" value="ECO:0007669"/>
    <property type="project" value="InterPro"/>
</dbReference>
<organism evidence="3 4">
    <name type="scientific">Ascosphaera apis ARSEF 7405</name>
    <dbReference type="NCBI Taxonomy" id="392613"/>
    <lineage>
        <taxon>Eukaryota</taxon>
        <taxon>Fungi</taxon>
        <taxon>Dikarya</taxon>
        <taxon>Ascomycota</taxon>
        <taxon>Pezizomycotina</taxon>
        <taxon>Eurotiomycetes</taxon>
        <taxon>Eurotiomycetidae</taxon>
        <taxon>Onygenales</taxon>
        <taxon>Ascosphaeraceae</taxon>
        <taxon>Ascosphaera</taxon>
    </lineage>
</organism>
<feature type="domain" description="CN hydrolase" evidence="2">
    <location>
        <begin position="1"/>
        <end position="326"/>
    </location>
</feature>
<dbReference type="Proteomes" id="UP000242877">
    <property type="component" value="Unassembled WGS sequence"/>
</dbReference>
<name>A0A166NKF3_9EURO</name>
<reference evidence="3 4" key="1">
    <citation type="journal article" date="2016" name="Genome Biol. Evol.">
        <title>Divergent and convergent evolution of fungal pathogenicity.</title>
        <authorList>
            <person name="Shang Y."/>
            <person name="Xiao G."/>
            <person name="Zheng P."/>
            <person name="Cen K."/>
            <person name="Zhan S."/>
            <person name="Wang C."/>
        </authorList>
    </citation>
    <scope>NUCLEOTIDE SEQUENCE [LARGE SCALE GENOMIC DNA]</scope>
    <source>
        <strain evidence="3 4">ARSEF 7405</strain>
    </source>
</reference>
<dbReference type="InterPro" id="IPR036526">
    <property type="entry name" value="C-N_Hydrolase_sf"/>
</dbReference>
<dbReference type="GO" id="GO:0070773">
    <property type="term" value="F:protein-N-terminal glutamine amidohydrolase activity"/>
    <property type="evidence" value="ECO:0007669"/>
    <property type="project" value="InterPro"/>
</dbReference>
<dbReference type="Gene3D" id="3.60.110.10">
    <property type="entry name" value="Carbon-nitrogen hydrolase"/>
    <property type="match status" value="1"/>
</dbReference>
<keyword evidence="4" id="KW-1185">Reference proteome</keyword>
<comment type="caution">
    <text evidence="3">The sequence shown here is derived from an EMBL/GenBank/DDBJ whole genome shotgun (WGS) entry which is preliminary data.</text>
</comment>
<dbReference type="InterPro" id="IPR039703">
    <property type="entry name" value="Nta1"/>
</dbReference>
<proteinExistence type="predicted"/>
<sequence>MRIATLQFAPQVGDLDSNIRKAEDLLKQLELKLQKDNDARSASAQAAGSSLDLLVLPEMALTGYNFASVEHITPYLEVVGEGPSSQWAKSTASKLQCTVAVGYPEIVKSDSEESRFNSLFITSPDNRTLANYQKRFLYYTDDRWAKEGQNGKGFFNMPRSSGTPLSFVPESVSQPDIPTAVGICMDINPYKFEAPWDAYELATHVKESKAKVVVLSMAWLTTLDERIVTLMKDMPDMDTFKYWIMRFWPLLDCDAESQEMTILVFANRCGIERGPAPGIDDAIYAGSSCVVGIRPRKSDEGMYAEIYLWDGLGAAEEGVLYVDTEKEPTSVFRVHQGSSGSDTEDNSR</sequence>
<evidence type="ECO:0000256" key="1">
    <source>
        <dbReference type="SAM" id="Coils"/>
    </source>
</evidence>